<reference evidence="3" key="1">
    <citation type="submission" date="2017-09" db="EMBL/GenBank/DDBJ databases">
        <title>Luteimonas liuhanmingii sp.nov., isolated from the intestinal contents of Tibetan Plateau Pika in Yushu, Qinghai Province, China.</title>
        <authorList>
            <person name="Gui Z."/>
        </authorList>
    </citation>
    <scope>NUCLEOTIDE SEQUENCE [LARGE SCALE GENOMIC DNA]</scope>
    <source>
        <strain evidence="3">100111</strain>
    </source>
</reference>
<dbReference type="EMBL" id="CP023406">
    <property type="protein sequence ID" value="ATD66401.1"/>
    <property type="molecule type" value="Genomic_DNA"/>
</dbReference>
<dbReference type="Proteomes" id="UP000218968">
    <property type="component" value="Chromosome"/>
</dbReference>
<proteinExistence type="predicted"/>
<evidence type="ECO:0000313" key="3">
    <source>
        <dbReference type="Proteomes" id="UP000218968"/>
    </source>
</evidence>
<protein>
    <recommendedName>
        <fullName evidence="4">Lipoprotein</fullName>
    </recommendedName>
</protein>
<gene>
    <name evidence="2" type="ORF">CNR27_02170</name>
</gene>
<keyword evidence="1" id="KW-0732">Signal</keyword>
<sequence>MIPGCLALALAACALPPTSAAPPSTSTYAISECPAATFDAFIERFGREISFQELTTADPLIVERCDGAAEPEPRRVVEKVALADVVWPVMPRLDLLNPGGRAYDIIRIAGGGMEVQVRRPDTSDQQRYIFRQSPCWQLQRVVDESV</sequence>
<organism evidence="2 3">
    <name type="scientific">Luteimonas chenhongjianii</name>
    <dbReference type="NCBI Taxonomy" id="2006110"/>
    <lineage>
        <taxon>Bacteria</taxon>
        <taxon>Pseudomonadati</taxon>
        <taxon>Pseudomonadota</taxon>
        <taxon>Gammaproteobacteria</taxon>
        <taxon>Lysobacterales</taxon>
        <taxon>Lysobacteraceae</taxon>
        <taxon>Luteimonas</taxon>
    </lineage>
</organism>
<evidence type="ECO:0008006" key="4">
    <source>
        <dbReference type="Google" id="ProtNLM"/>
    </source>
</evidence>
<dbReference type="KEGG" id="lum:CNR27_02170"/>
<accession>A0A290XBF6</accession>
<dbReference type="AlphaFoldDB" id="A0A290XBF6"/>
<feature type="chain" id="PRO_5012177258" description="Lipoprotein" evidence="1">
    <location>
        <begin position="21"/>
        <end position="146"/>
    </location>
</feature>
<keyword evidence="3" id="KW-1185">Reference proteome</keyword>
<evidence type="ECO:0000256" key="1">
    <source>
        <dbReference type="SAM" id="SignalP"/>
    </source>
</evidence>
<evidence type="ECO:0000313" key="2">
    <source>
        <dbReference type="EMBL" id="ATD66401.1"/>
    </source>
</evidence>
<name>A0A290XBF6_9GAMM</name>
<feature type="signal peptide" evidence="1">
    <location>
        <begin position="1"/>
        <end position="20"/>
    </location>
</feature>